<name>A0A1R2CYR6_9CILI</name>
<dbReference type="AlphaFoldDB" id="A0A1R2CYR6"/>
<dbReference type="PROSITE" id="PS00626">
    <property type="entry name" value="RCC1_2"/>
    <property type="match status" value="1"/>
</dbReference>
<reference evidence="3 4" key="1">
    <citation type="submission" date="2016-11" db="EMBL/GenBank/DDBJ databases">
        <title>The macronuclear genome of Stentor coeruleus: a giant cell with tiny introns.</title>
        <authorList>
            <person name="Slabodnick M."/>
            <person name="Ruby J.G."/>
            <person name="Reiff S.B."/>
            <person name="Swart E.C."/>
            <person name="Gosai S."/>
            <person name="Prabakaran S."/>
            <person name="Witkowska E."/>
            <person name="Larue G.E."/>
            <person name="Fisher S."/>
            <person name="Freeman R.M."/>
            <person name="Gunawardena J."/>
            <person name="Chu W."/>
            <person name="Stover N.A."/>
            <person name="Gregory B.D."/>
            <person name="Nowacki M."/>
            <person name="Derisi J."/>
            <person name="Roy S.W."/>
            <person name="Marshall W.F."/>
            <person name="Sood P."/>
        </authorList>
    </citation>
    <scope>NUCLEOTIDE SEQUENCE [LARGE SCALE GENOMIC DNA]</scope>
    <source>
        <strain evidence="3">WM001</strain>
    </source>
</reference>
<comment type="caution">
    <text evidence="3">The sequence shown here is derived from an EMBL/GenBank/DDBJ whole genome shotgun (WGS) entry which is preliminary data.</text>
</comment>
<keyword evidence="1" id="KW-0677">Repeat</keyword>
<dbReference type="OrthoDB" id="360151at2759"/>
<gene>
    <name evidence="3" type="ORF">SteCoe_2799</name>
</gene>
<dbReference type="Gene3D" id="2.130.10.30">
    <property type="entry name" value="Regulator of chromosome condensation 1/beta-lactamase-inhibitor protein II"/>
    <property type="match status" value="1"/>
</dbReference>
<dbReference type="InterPro" id="IPR000408">
    <property type="entry name" value="Reg_chr_condens"/>
</dbReference>
<evidence type="ECO:0000256" key="2">
    <source>
        <dbReference type="PROSITE-ProRule" id="PRU00235"/>
    </source>
</evidence>
<feature type="repeat" description="RCC1" evidence="2">
    <location>
        <begin position="370"/>
        <end position="419"/>
    </location>
</feature>
<proteinExistence type="predicted"/>
<dbReference type="InterPro" id="IPR009091">
    <property type="entry name" value="RCC1/BLIP-II"/>
</dbReference>
<dbReference type="PROSITE" id="PS50012">
    <property type="entry name" value="RCC1_3"/>
    <property type="match status" value="4"/>
</dbReference>
<organism evidence="3 4">
    <name type="scientific">Stentor coeruleus</name>
    <dbReference type="NCBI Taxonomy" id="5963"/>
    <lineage>
        <taxon>Eukaryota</taxon>
        <taxon>Sar</taxon>
        <taxon>Alveolata</taxon>
        <taxon>Ciliophora</taxon>
        <taxon>Postciliodesmatophora</taxon>
        <taxon>Heterotrichea</taxon>
        <taxon>Heterotrichida</taxon>
        <taxon>Stentoridae</taxon>
        <taxon>Stentor</taxon>
    </lineage>
</organism>
<dbReference type="PRINTS" id="PR00633">
    <property type="entry name" value="RCCNDNSATION"/>
</dbReference>
<dbReference type="SUPFAM" id="SSF50985">
    <property type="entry name" value="RCC1/BLIP-II"/>
    <property type="match status" value="1"/>
</dbReference>
<dbReference type="PANTHER" id="PTHR22870:SF155">
    <property type="entry name" value="E3 UBIQUITIN-PROTEIN LIGASE HERC1-RELATED"/>
    <property type="match status" value="1"/>
</dbReference>
<dbReference type="PANTHER" id="PTHR22870">
    <property type="entry name" value="REGULATOR OF CHROMOSOME CONDENSATION"/>
    <property type="match status" value="1"/>
</dbReference>
<protein>
    <submittedName>
        <fullName evidence="3">Uncharacterized protein</fullName>
    </submittedName>
</protein>
<accession>A0A1R2CYR6</accession>
<keyword evidence="4" id="KW-1185">Reference proteome</keyword>
<evidence type="ECO:0000313" key="3">
    <source>
        <dbReference type="EMBL" id="OMJ94156.1"/>
    </source>
</evidence>
<dbReference type="InterPro" id="IPR051210">
    <property type="entry name" value="Ub_ligase/GEF_domain"/>
</dbReference>
<feature type="repeat" description="RCC1" evidence="2">
    <location>
        <begin position="480"/>
        <end position="535"/>
    </location>
</feature>
<evidence type="ECO:0000313" key="4">
    <source>
        <dbReference type="Proteomes" id="UP000187209"/>
    </source>
</evidence>
<sequence length="638" mass="70443">MVKSSLDHKERSSPSTGLISQSLIIKKSLNYFGVESRFQGKKFEQFPLHPLYKFPVVHRGKSELSYLQRSSFTISNTINIKQSLVILHSQSPFSNNNSLREIIQESSLGFIPEPASLISKPPIQLNPYQSSMESFDFSDLSLSENFPVSRSIPNGRLQTPMTYAIDVHKEATLDTGLSFSSIKSDEVVYNSDTLEVSNFEWDELKERKFSENKEDDEFMSLVDEGPRYSTTDHMFLSGETASKERLLRKKSVPLFKDRNLNITADMSSPIIRKLVICRESKEGKVVQSRESSVEVKSAHILKAIPVSGYLSVPSLSYSYQEGKSKAFIQYSDNHMISLLLSKNILSTTLKASVELISCGSEHIAMLSTFGKIFTLGYGASGVLGHGDILSCIIPRMIESLSGIVYVECGAYHTATIDENGKIWVWGRGDVGQLGVSVNLLTKDFMGVCALKPLIVEELAFIRVKTVACGQAHTLALDENGAVYSFGWGDDGQLGLMPSELLSNIMTLNVKKINFLHVPIIKISAGASFSACVSDTGEVFVWGSGEKGQLGLGDKIKFSYFPNVVEWLRKEDVIDVACGEQNVVCVSRAGKGFGWGLGVVENLGDNEMYPKGSEVVCFVPRVLEEIDIAHRIIIVKPSV</sequence>
<evidence type="ECO:0000256" key="1">
    <source>
        <dbReference type="ARBA" id="ARBA00022737"/>
    </source>
</evidence>
<dbReference type="Pfam" id="PF00415">
    <property type="entry name" value="RCC1"/>
    <property type="match status" value="4"/>
</dbReference>
<dbReference type="Proteomes" id="UP000187209">
    <property type="component" value="Unassembled WGS sequence"/>
</dbReference>
<feature type="repeat" description="RCC1" evidence="2">
    <location>
        <begin position="420"/>
        <end position="479"/>
    </location>
</feature>
<feature type="repeat" description="RCC1" evidence="2">
    <location>
        <begin position="536"/>
        <end position="588"/>
    </location>
</feature>
<dbReference type="EMBL" id="MPUH01000031">
    <property type="protein sequence ID" value="OMJ94156.1"/>
    <property type="molecule type" value="Genomic_DNA"/>
</dbReference>